<accession>A0A1J4JXE7</accession>
<dbReference type="CDD" id="cd04369">
    <property type="entry name" value="Bromodomain"/>
    <property type="match status" value="1"/>
</dbReference>
<dbReference type="InterPro" id="IPR001806">
    <property type="entry name" value="Small_GTPase"/>
</dbReference>
<evidence type="ECO:0000313" key="5">
    <source>
        <dbReference type="Proteomes" id="UP000179807"/>
    </source>
</evidence>
<dbReference type="GeneID" id="94842243"/>
<dbReference type="AlphaFoldDB" id="A0A1J4JXE7"/>
<keyword evidence="5" id="KW-1185">Reference proteome</keyword>
<feature type="domain" description="Bromo" evidence="3">
    <location>
        <begin position="172"/>
        <end position="244"/>
    </location>
</feature>
<dbReference type="Pfam" id="PF00439">
    <property type="entry name" value="Bromodomain"/>
    <property type="match status" value="1"/>
</dbReference>
<dbReference type="SUPFAM" id="SSF47370">
    <property type="entry name" value="Bromodomain"/>
    <property type="match status" value="1"/>
</dbReference>
<protein>
    <recommendedName>
        <fullName evidence="3">Bromo domain-containing protein</fullName>
    </recommendedName>
</protein>
<dbReference type="EMBL" id="MLAK01000877">
    <property type="protein sequence ID" value="OHT02206.1"/>
    <property type="molecule type" value="Genomic_DNA"/>
</dbReference>
<dbReference type="OrthoDB" id="1870062at2759"/>
<dbReference type="GO" id="GO:0003924">
    <property type="term" value="F:GTPase activity"/>
    <property type="evidence" value="ECO:0007669"/>
    <property type="project" value="InterPro"/>
</dbReference>
<dbReference type="SMART" id="SM00297">
    <property type="entry name" value="BROMO"/>
    <property type="match status" value="1"/>
</dbReference>
<gene>
    <name evidence="4" type="ORF">TRFO_30774</name>
</gene>
<dbReference type="InterPro" id="IPR001487">
    <property type="entry name" value="Bromodomain"/>
</dbReference>
<dbReference type="PRINTS" id="PR00449">
    <property type="entry name" value="RASTRNSFRMNG"/>
</dbReference>
<reference evidence="4" key="1">
    <citation type="submission" date="2016-10" db="EMBL/GenBank/DDBJ databases">
        <authorList>
            <person name="Benchimol M."/>
            <person name="Almeida L.G."/>
            <person name="Vasconcelos A.T."/>
            <person name="Perreira-Neves A."/>
            <person name="Rosa I.A."/>
            <person name="Tasca T."/>
            <person name="Bogo M.R."/>
            <person name="de Souza W."/>
        </authorList>
    </citation>
    <scope>NUCLEOTIDE SEQUENCE [LARGE SCALE GENOMIC DNA]</scope>
    <source>
        <strain evidence="4">K</strain>
    </source>
</reference>
<dbReference type="SMART" id="SM00175">
    <property type="entry name" value="RAB"/>
    <property type="match status" value="1"/>
</dbReference>
<comment type="caution">
    <text evidence="4">The sequence shown here is derived from an EMBL/GenBank/DDBJ whole genome shotgun (WGS) entry which is preliminary data.</text>
</comment>
<dbReference type="GO" id="GO:0005525">
    <property type="term" value="F:GTP binding"/>
    <property type="evidence" value="ECO:0007669"/>
    <property type="project" value="InterPro"/>
</dbReference>
<dbReference type="Gene3D" id="3.40.50.300">
    <property type="entry name" value="P-loop containing nucleotide triphosphate hydrolases"/>
    <property type="match status" value="1"/>
</dbReference>
<dbReference type="SUPFAM" id="SSF52540">
    <property type="entry name" value="P-loop containing nucleoside triphosphate hydrolases"/>
    <property type="match status" value="1"/>
</dbReference>
<dbReference type="InterPro" id="IPR027417">
    <property type="entry name" value="P-loop_NTPase"/>
</dbReference>
<dbReference type="RefSeq" id="XP_068355342.1">
    <property type="nucleotide sequence ID" value="XM_068507539.1"/>
</dbReference>
<keyword evidence="1 2" id="KW-0103">Bromodomain</keyword>
<dbReference type="InterPro" id="IPR036427">
    <property type="entry name" value="Bromodomain-like_sf"/>
</dbReference>
<dbReference type="Proteomes" id="UP000179807">
    <property type="component" value="Unassembled WGS sequence"/>
</dbReference>
<dbReference type="Pfam" id="PF00071">
    <property type="entry name" value="Ras"/>
    <property type="match status" value="1"/>
</dbReference>
<evidence type="ECO:0000259" key="3">
    <source>
        <dbReference type="PROSITE" id="PS50014"/>
    </source>
</evidence>
<dbReference type="Gene3D" id="1.20.920.10">
    <property type="entry name" value="Bromodomain-like"/>
    <property type="match status" value="1"/>
</dbReference>
<sequence length="377" mass="43469">MDIPLTFRVALFGDSGVGKKSLLRQMDAKHTNFQQLEYYIVDTKRRLEKRKIFLEIFYPLNSERNLNSSISYHAALILYDTTKIDSFKNIKKYRAEFGKSNCPIFIVGTKSDLESDPAISRSTKSFKYPHKRVNTGSQNDVSLLVSEFAQLLITDYQKDSMNICKEITKELMEHPSSSPFRDPVDEKEVGAEDYYKIIKRPQCLTKILKRLEKNKYTTVEDWKSDINQIFVNCETYNGKESPFSPFISEMKFVLKLLLKKFPPSGMLPAAKKIYPKIWALNTKCDAPPPELRNMFPDGIVYTEADMKLPFSEKDISNLVDGVSQLTSESDNLQLHQVLDHFNIPIPKSGLTCDIDIENIPDDAKIYLRSFVNLRRKK</sequence>
<evidence type="ECO:0000313" key="4">
    <source>
        <dbReference type="EMBL" id="OHT02206.1"/>
    </source>
</evidence>
<dbReference type="VEuPathDB" id="TrichDB:TRFO_30774"/>
<dbReference type="PRINTS" id="PR00503">
    <property type="entry name" value="BROMODOMAIN"/>
</dbReference>
<evidence type="ECO:0000256" key="1">
    <source>
        <dbReference type="ARBA" id="ARBA00023117"/>
    </source>
</evidence>
<evidence type="ECO:0000256" key="2">
    <source>
        <dbReference type="PROSITE-ProRule" id="PRU00035"/>
    </source>
</evidence>
<dbReference type="PANTHER" id="PTHR45926">
    <property type="entry name" value="OSJNBA0053K19.4 PROTEIN"/>
    <property type="match status" value="1"/>
</dbReference>
<proteinExistence type="predicted"/>
<name>A0A1J4JXE7_9EUKA</name>
<dbReference type="PROSITE" id="PS50014">
    <property type="entry name" value="BROMODOMAIN_2"/>
    <property type="match status" value="1"/>
</dbReference>
<organism evidence="4 5">
    <name type="scientific">Tritrichomonas foetus</name>
    <dbReference type="NCBI Taxonomy" id="1144522"/>
    <lineage>
        <taxon>Eukaryota</taxon>
        <taxon>Metamonada</taxon>
        <taxon>Parabasalia</taxon>
        <taxon>Tritrichomonadida</taxon>
        <taxon>Tritrichomonadidae</taxon>
        <taxon>Tritrichomonas</taxon>
    </lineage>
</organism>